<gene>
    <name evidence="2" type="primary">OJ1439_F07.13</name>
</gene>
<feature type="region of interest" description="Disordered" evidence="1">
    <location>
        <begin position="24"/>
        <end position="60"/>
    </location>
</feature>
<dbReference type="EMBL" id="AP005681">
    <property type="protein sequence ID" value="BAD46355.1"/>
    <property type="molecule type" value="Genomic_DNA"/>
</dbReference>
<feature type="region of interest" description="Disordered" evidence="1">
    <location>
        <begin position="126"/>
        <end position="154"/>
    </location>
</feature>
<reference evidence="3" key="2">
    <citation type="journal article" date="2008" name="Nucleic Acids Res.">
        <title>The rice annotation project database (RAP-DB): 2008 update.</title>
        <authorList>
            <consortium name="The rice annotation project (RAP)"/>
        </authorList>
    </citation>
    <scope>GENOME REANNOTATION</scope>
    <source>
        <strain evidence="3">cv. Nipponbare</strain>
    </source>
</reference>
<proteinExistence type="predicted"/>
<feature type="compositionally biased region" description="Basic and acidic residues" evidence="1">
    <location>
        <begin position="44"/>
        <end position="55"/>
    </location>
</feature>
<sequence length="210" mass="23712">MDDGWCMAMRHGVDLAIGFGVSRSRRRKPDGMGGHRRTGATRRTRVERSKAKTAERYCAAPRASAHASQLWRNRPRHRRRRRVASFVRYAVRSVRTSSAPRTARAHHACGRSIDRARARRADGLMRRGAGRPPLLTNSTHTHTHTHPVASSQLTRPCPAAVAAGRAEKVVEYVIDRLPNSDRIRVSDRRRRSAIIPMHAKTCRSDIQTHI</sequence>
<organism evidence="2 3">
    <name type="scientific">Oryza sativa subsp. japonica</name>
    <name type="common">Rice</name>
    <dbReference type="NCBI Taxonomy" id="39947"/>
    <lineage>
        <taxon>Eukaryota</taxon>
        <taxon>Viridiplantae</taxon>
        <taxon>Streptophyta</taxon>
        <taxon>Embryophyta</taxon>
        <taxon>Tracheophyta</taxon>
        <taxon>Spermatophyta</taxon>
        <taxon>Magnoliopsida</taxon>
        <taxon>Liliopsida</taxon>
        <taxon>Poales</taxon>
        <taxon>Poaceae</taxon>
        <taxon>BOP clade</taxon>
        <taxon>Oryzoideae</taxon>
        <taxon>Oryzeae</taxon>
        <taxon>Oryzinae</taxon>
        <taxon>Oryza</taxon>
        <taxon>Oryza sativa</taxon>
    </lineage>
</organism>
<name>Q652B2_ORYSJ</name>
<dbReference type="AlphaFoldDB" id="Q652B2"/>
<protein>
    <submittedName>
        <fullName evidence="2">Uncharacterized protein</fullName>
    </submittedName>
</protein>
<feature type="compositionally biased region" description="Basic residues" evidence="1">
    <location>
        <begin position="24"/>
        <end position="43"/>
    </location>
</feature>
<accession>Q652B2</accession>
<evidence type="ECO:0000256" key="1">
    <source>
        <dbReference type="SAM" id="MobiDB-lite"/>
    </source>
</evidence>
<evidence type="ECO:0000313" key="2">
    <source>
        <dbReference type="EMBL" id="BAD46355.1"/>
    </source>
</evidence>
<dbReference type="Proteomes" id="UP000000763">
    <property type="component" value="Chromosome 9"/>
</dbReference>
<evidence type="ECO:0000313" key="3">
    <source>
        <dbReference type="Proteomes" id="UP000000763"/>
    </source>
</evidence>
<reference evidence="3" key="1">
    <citation type="journal article" date="2005" name="Nature">
        <title>The map-based sequence of the rice genome.</title>
        <authorList>
            <consortium name="International rice genome sequencing project (IRGSP)"/>
            <person name="Matsumoto T."/>
            <person name="Wu J."/>
            <person name="Kanamori H."/>
            <person name="Katayose Y."/>
            <person name="Fujisawa M."/>
            <person name="Namiki N."/>
            <person name="Mizuno H."/>
            <person name="Yamamoto K."/>
            <person name="Antonio B.A."/>
            <person name="Baba T."/>
            <person name="Sakata K."/>
            <person name="Nagamura Y."/>
            <person name="Aoki H."/>
            <person name="Arikawa K."/>
            <person name="Arita K."/>
            <person name="Bito T."/>
            <person name="Chiden Y."/>
            <person name="Fujitsuka N."/>
            <person name="Fukunaka R."/>
            <person name="Hamada M."/>
            <person name="Harada C."/>
            <person name="Hayashi A."/>
            <person name="Hijishita S."/>
            <person name="Honda M."/>
            <person name="Hosokawa S."/>
            <person name="Ichikawa Y."/>
            <person name="Idonuma A."/>
            <person name="Iijima M."/>
            <person name="Ikeda M."/>
            <person name="Ikeno M."/>
            <person name="Ito K."/>
            <person name="Ito S."/>
            <person name="Ito T."/>
            <person name="Ito Y."/>
            <person name="Ito Y."/>
            <person name="Iwabuchi A."/>
            <person name="Kamiya K."/>
            <person name="Karasawa W."/>
            <person name="Kurita K."/>
            <person name="Katagiri S."/>
            <person name="Kikuta A."/>
            <person name="Kobayashi H."/>
            <person name="Kobayashi N."/>
            <person name="Machita K."/>
            <person name="Maehara T."/>
            <person name="Masukawa M."/>
            <person name="Mizubayashi T."/>
            <person name="Mukai Y."/>
            <person name="Nagasaki H."/>
            <person name="Nagata Y."/>
            <person name="Naito S."/>
            <person name="Nakashima M."/>
            <person name="Nakama Y."/>
            <person name="Nakamichi Y."/>
            <person name="Nakamura M."/>
            <person name="Meguro A."/>
            <person name="Negishi M."/>
            <person name="Ohta I."/>
            <person name="Ohta T."/>
            <person name="Okamoto M."/>
            <person name="Ono N."/>
            <person name="Saji S."/>
            <person name="Sakaguchi M."/>
            <person name="Sakai K."/>
            <person name="Shibata M."/>
            <person name="Shimokawa T."/>
            <person name="Song J."/>
            <person name="Takazaki Y."/>
            <person name="Terasawa K."/>
            <person name="Tsugane M."/>
            <person name="Tsuji K."/>
            <person name="Ueda S."/>
            <person name="Waki K."/>
            <person name="Yamagata H."/>
            <person name="Yamamoto M."/>
            <person name="Yamamoto S."/>
            <person name="Yamane H."/>
            <person name="Yoshiki S."/>
            <person name="Yoshihara R."/>
            <person name="Yukawa K."/>
            <person name="Zhong H."/>
            <person name="Yano M."/>
            <person name="Yuan Q."/>
            <person name="Ouyang S."/>
            <person name="Liu J."/>
            <person name="Jones K.M."/>
            <person name="Gansberger K."/>
            <person name="Moffat K."/>
            <person name="Hill J."/>
            <person name="Bera J."/>
            <person name="Fadrosh D."/>
            <person name="Jin S."/>
            <person name="Johri S."/>
            <person name="Kim M."/>
            <person name="Overton L."/>
            <person name="Reardon M."/>
            <person name="Tsitrin T."/>
            <person name="Vuong H."/>
            <person name="Weaver B."/>
            <person name="Ciecko A."/>
            <person name="Tallon L."/>
            <person name="Jackson J."/>
            <person name="Pai G."/>
            <person name="Aken S.V."/>
            <person name="Utterback T."/>
            <person name="Reidmuller S."/>
            <person name="Feldblyum T."/>
            <person name="Hsiao J."/>
            <person name="Zismann V."/>
            <person name="Iobst S."/>
            <person name="de Vazeille A.R."/>
            <person name="Buell C.R."/>
            <person name="Ying K."/>
            <person name="Li Y."/>
            <person name="Lu T."/>
            <person name="Huang Y."/>
            <person name="Zhao Q."/>
            <person name="Feng Q."/>
            <person name="Zhang L."/>
            <person name="Zhu J."/>
            <person name="Weng Q."/>
            <person name="Mu J."/>
            <person name="Lu Y."/>
            <person name="Fan D."/>
            <person name="Liu Y."/>
            <person name="Guan J."/>
            <person name="Zhang Y."/>
            <person name="Yu S."/>
            <person name="Liu X."/>
            <person name="Zhang Y."/>
            <person name="Hong G."/>
            <person name="Han B."/>
            <person name="Choisne N."/>
            <person name="Demange N."/>
            <person name="Orjeda G."/>
            <person name="Samain S."/>
            <person name="Cattolico L."/>
            <person name="Pelletier E."/>
            <person name="Couloux A."/>
            <person name="Segurens B."/>
            <person name="Wincker P."/>
            <person name="D'Hont A."/>
            <person name="Scarpelli C."/>
            <person name="Weissenbach J."/>
            <person name="Salanoubat M."/>
            <person name="Quetier F."/>
            <person name="Yu Y."/>
            <person name="Kim H.R."/>
            <person name="Rambo T."/>
            <person name="Currie J."/>
            <person name="Collura K."/>
            <person name="Luo M."/>
            <person name="Yang T."/>
            <person name="Ammiraju J.S.S."/>
            <person name="Engler F."/>
            <person name="Soderlund C."/>
            <person name="Wing R.A."/>
            <person name="Palmer L.E."/>
            <person name="de la Bastide M."/>
            <person name="Spiegel L."/>
            <person name="Nascimento L."/>
            <person name="Zutavern T."/>
            <person name="O'Shaughnessy A."/>
            <person name="Dike S."/>
            <person name="Dedhia N."/>
            <person name="Preston R."/>
            <person name="Balija V."/>
            <person name="McCombie W.R."/>
            <person name="Chow T."/>
            <person name="Chen H."/>
            <person name="Chung M."/>
            <person name="Chen C."/>
            <person name="Shaw J."/>
            <person name="Wu H."/>
            <person name="Hsiao K."/>
            <person name="Chao Y."/>
            <person name="Chu M."/>
            <person name="Cheng C."/>
            <person name="Hour A."/>
            <person name="Lee P."/>
            <person name="Lin S."/>
            <person name="Lin Y."/>
            <person name="Liou J."/>
            <person name="Liu S."/>
            <person name="Hsing Y."/>
            <person name="Raghuvanshi S."/>
            <person name="Mohanty A."/>
            <person name="Bharti A.K."/>
            <person name="Gaur A."/>
            <person name="Gupta V."/>
            <person name="Kumar D."/>
            <person name="Ravi V."/>
            <person name="Vij S."/>
            <person name="Kapur A."/>
            <person name="Khurana P."/>
            <person name="Khurana P."/>
            <person name="Khurana J.P."/>
            <person name="Tyagi A.K."/>
            <person name="Gaikwad K."/>
            <person name="Singh A."/>
            <person name="Dalal V."/>
            <person name="Srivastava S."/>
            <person name="Dixit A."/>
            <person name="Pal A.K."/>
            <person name="Ghazi I.A."/>
            <person name="Yadav M."/>
            <person name="Pandit A."/>
            <person name="Bhargava A."/>
            <person name="Sureshbabu K."/>
            <person name="Batra K."/>
            <person name="Sharma T.R."/>
            <person name="Mohapatra T."/>
            <person name="Singh N.K."/>
            <person name="Messing J."/>
            <person name="Nelson A.B."/>
            <person name="Fuks G."/>
            <person name="Kavchok S."/>
            <person name="Keizer G."/>
            <person name="Linton E."/>
            <person name="Llaca V."/>
            <person name="Song R."/>
            <person name="Tanyolac B."/>
            <person name="Young S."/>
            <person name="Ho-Il K."/>
            <person name="Hahn J.H."/>
            <person name="Sangsakoo G."/>
            <person name="Vanavichit A."/>
            <person name="de Mattos Luiz.A.T."/>
            <person name="Zimmer P.D."/>
            <person name="Malone G."/>
            <person name="Dellagostin O."/>
            <person name="de Oliveira A.C."/>
            <person name="Bevan M."/>
            <person name="Bancroft I."/>
            <person name="Minx P."/>
            <person name="Cordum H."/>
            <person name="Wilson R."/>
            <person name="Cheng Z."/>
            <person name="Jin W."/>
            <person name="Jiang J."/>
            <person name="Leong S.A."/>
            <person name="Iwama H."/>
            <person name="Gojobori T."/>
            <person name="Itoh T."/>
            <person name="Niimura Y."/>
            <person name="Fujii Y."/>
            <person name="Habara T."/>
            <person name="Sakai H."/>
            <person name="Sato Y."/>
            <person name="Wilson G."/>
            <person name="Kumar K."/>
            <person name="McCouch S."/>
            <person name="Juretic N."/>
            <person name="Hoen D."/>
            <person name="Wright S."/>
            <person name="Bruskiewich R."/>
            <person name="Bureau T."/>
            <person name="Miyao A."/>
            <person name="Hirochika H."/>
            <person name="Nishikawa T."/>
            <person name="Kadowaki K."/>
            <person name="Sugiura M."/>
            <person name="Burr B."/>
            <person name="Sasaki T."/>
        </authorList>
    </citation>
    <scope>NUCLEOTIDE SEQUENCE [LARGE SCALE GENOMIC DNA]</scope>
    <source>
        <strain evidence="3">cv. Nipponbare</strain>
    </source>
</reference>